<name>A0AAW0NNJ9_9GOBI</name>
<dbReference type="EMBL" id="JBBPFD010000013">
    <property type="protein sequence ID" value="KAK7901617.1"/>
    <property type="molecule type" value="Genomic_DNA"/>
</dbReference>
<evidence type="ECO:0000313" key="1">
    <source>
        <dbReference type="EMBL" id="KAK7901617.1"/>
    </source>
</evidence>
<protein>
    <submittedName>
        <fullName evidence="1">Uncharacterized protein</fullName>
    </submittedName>
</protein>
<sequence length="53" mass="5956">MHGFCYNRIPCSLKKTCGKSAGDLPMPEKRVKAARRVRFCKKKDVSLPAPHPT</sequence>
<dbReference type="AlphaFoldDB" id="A0AAW0NNJ9"/>
<reference evidence="2" key="1">
    <citation type="submission" date="2024-04" db="EMBL/GenBank/DDBJ databases">
        <title>Salinicola lusitanus LLJ914,a marine bacterium isolated from the Okinawa Trough.</title>
        <authorList>
            <person name="Li J."/>
        </authorList>
    </citation>
    <scope>NUCLEOTIDE SEQUENCE [LARGE SCALE GENOMIC DNA]</scope>
</reference>
<organism evidence="1 2">
    <name type="scientific">Mugilogobius chulae</name>
    <name type="common">yellowstripe goby</name>
    <dbReference type="NCBI Taxonomy" id="88201"/>
    <lineage>
        <taxon>Eukaryota</taxon>
        <taxon>Metazoa</taxon>
        <taxon>Chordata</taxon>
        <taxon>Craniata</taxon>
        <taxon>Vertebrata</taxon>
        <taxon>Euteleostomi</taxon>
        <taxon>Actinopterygii</taxon>
        <taxon>Neopterygii</taxon>
        <taxon>Teleostei</taxon>
        <taxon>Neoteleostei</taxon>
        <taxon>Acanthomorphata</taxon>
        <taxon>Gobiaria</taxon>
        <taxon>Gobiiformes</taxon>
        <taxon>Gobioidei</taxon>
        <taxon>Gobiidae</taxon>
        <taxon>Gobionellinae</taxon>
        <taxon>Mugilogobius</taxon>
    </lineage>
</organism>
<accession>A0AAW0NNJ9</accession>
<evidence type="ECO:0000313" key="2">
    <source>
        <dbReference type="Proteomes" id="UP001460270"/>
    </source>
</evidence>
<gene>
    <name evidence="1" type="ORF">WMY93_018386</name>
</gene>
<proteinExistence type="predicted"/>
<keyword evidence="2" id="KW-1185">Reference proteome</keyword>
<dbReference type="Proteomes" id="UP001460270">
    <property type="component" value="Unassembled WGS sequence"/>
</dbReference>
<comment type="caution">
    <text evidence="1">The sequence shown here is derived from an EMBL/GenBank/DDBJ whole genome shotgun (WGS) entry which is preliminary data.</text>
</comment>